<dbReference type="InterPro" id="IPR006594">
    <property type="entry name" value="LisH"/>
</dbReference>
<evidence type="ECO:0000313" key="1">
    <source>
        <dbReference type="EMBL" id="KTB01148.1"/>
    </source>
</evidence>
<evidence type="ECO:0000313" key="2">
    <source>
        <dbReference type="EMBL" id="KTB04885.1"/>
    </source>
</evidence>
<sequence length="439" mass="50002">MSPDYTKLLVARYLEENGFTNTLSAFLDETDLSLVDLNNVALSGERMKLTELVKDRIKFDEQLLLKKERNRADNEFPLTKWNYRNTFKCEELEQSKSLPVTAKLVLLPTKELYLLISKANKTTTVMKFSSDCKWESNNIIQHDNICKEIGYFEGTNCCYFISIDGKLVTYDVLNTTMLQTFPLNTRMVSHAKIIPSNIKGRWYLSYCGLDSKLRVAEIILKQDDTFDLNILNQVQLLSKCTAIEATLHPETGDPVIFVSRFEYSSILVFCMTQANTILHLSNIALNDAQFMSHSFHGLDMTINENASNPKKSQIVVATSHTPFMRLIVIDLTDIWKEIPSMLSEETFTSYNSIILNMLTNIPQDSYSQPILEWSDREKGLIVGSNDGLYAVDLSKNDSWQLSTYFANRRIKLLTSDHRGLLVVGTADKALFSCSFVKTS</sequence>
<name>A0A0W0CNG0_CANGB</name>
<accession>A0A0W0CNG0</accession>
<dbReference type="Proteomes" id="UP000054886">
    <property type="component" value="Unassembled WGS sequence"/>
</dbReference>
<organism evidence="1 3">
    <name type="scientific">Candida glabrata</name>
    <name type="common">Yeast</name>
    <name type="synonym">Torulopsis glabrata</name>
    <dbReference type="NCBI Taxonomy" id="5478"/>
    <lineage>
        <taxon>Eukaryota</taxon>
        <taxon>Fungi</taxon>
        <taxon>Dikarya</taxon>
        <taxon>Ascomycota</taxon>
        <taxon>Saccharomycotina</taxon>
        <taxon>Saccharomycetes</taxon>
        <taxon>Saccharomycetales</taxon>
        <taxon>Saccharomycetaceae</taxon>
        <taxon>Nakaseomyces</taxon>
    </lineage>
</organism>
<dbReference type="EMBL" id="LLZZ01000132">
    <property type="protein sequence ID" value="KTB01148.1"/>
    <property type="molecule type" value="Genomic_DNA"/>
</dbReference>
<proteinExistence type="predicted"/>
<dbReference type="VEuPathDB" id="FungiDB:GVI51_L04653"/>
<dbReference type="PROSITE" id="PS50896">
    <property type="entry name" value="LISH"/>
    <property type="match status" value="1"/>
</dbReference>
<dbReference type="VEuPathDB" id="FungiDB:B1J91_L04818g"/>
<dbReference type="PIRSF" id="PIRSF007778">
    <property type="entry name" value="UCP007778"/>
    <property type="match status" value="1"/>
</dbReference>
<dbReference type="InterPro" id="IPR016520">
    <property type="entry name" value="UCP007778"/>
</dbReference>
<gene>
    <name evidence="1" type="ORF">AO440_004642</name>
    <name evidence="2" type="ORF">AO440_004944</name>
</gene>
<protein>
    <submittedName>
        <fullName evidence="1">Uncharacterized protein</fullName>
    </submittedName>
</protein>
<comment type="caution">
    <text evidence="1">The sequence shown here is derived from an EMBL/GenBank/DDBJ whole genome shotgun (WGS) entry which is preliminary data.</text>
</comment>
<reference evidence="1 3" key="1">
    <citation type="submission" date="2015-10" db="EMBL/GenBank/DDBJ databases">
        <title>Draft genomes sequences of Candida glabrata isolates 1A, 1B, 2A, 2B, 3A and 3B.</title>
        <authorList>
            <person name="Haavelsrud O.E."/>
            <person name="Gaustad P."/>
        </authorList>
    </citation>
    <scope>NUCLEOTIDE SEQUENCE [LARGE SCALE GENOMIC DNA]</scope>
    <source>
        <strain evidence="1">910700640</strain>
    </source>
</reference>
<dbReference type="SUPFAM" id="SSF50978">
    <property type="entry name" value="WD40 repeat-like"/>
    <property type="match status" value="1"/>
</dbReference>
<dbReference type="InterPro" id="IPR036322">
    <property type="entry name" value="WD40_repeat_dom_sf"/>
</dbReference>
<dbReference type="AlphaFoldDB" id="A0A0W0CNG0"/>
<evidence type="ECO:0000313" key="3">
    <source>
        <dbReference type="Proteomes" id="UP000054886"/>
    </source>
</evidence>
<dbReference type="VEuPathDB" id="FungiDB:CAGL0L04818g"/>
<dbReference type="EMBL" id="LLZZ01000115">
    <property type="protein sequence ID" value="KTB04885.1"/>
    <property type="molecule type" value="Genomic_DNA"/>
</dbReference>
<dbReference type="VEuPathDB" id="FungiDB:GWK60_L10395"/>